<reference evidence="2" key="1">
    <citation type="submission" date="2019-11" db="EMBL/GenBank/DDBJ databases">
        <authorList>
            <person name="Liu Y."/>
            <person name="Hou J."/>
            <person name="Li T.-Q."/>
            <person name="Guan C.-H."/>
            <person name="Wu X."/>
            <person name="Wu H.-Z."/>
            <person name="Ling F."/>
            <person name="Zhang R."/>
            <person name="Shi X.-G."/>
            <person name="Ren J.-P."/>
            <person name="Chen E.-F."/>
            <person name="Sun J.-M."/>
        </authorList>
    </citation>
    <scope>NUCLEOTIDE SEQUENCE</scope>
    <source>
        <strain evidence="2">Adult_tree_wgs_1</strain>
        <tissue evidence="2">Leaves</tissue>
    </source>
</reference>
<dbReference type="SMART" id="SM00579">
    <property type="entry name" value="FBD"/>
    <property type="match status" value="2"/>
</dbReference>
<accession>A0A834GA91</accession>
<dbReference type="PANTHER" id="PTHR31900">
    <property type="entry name" value="F-BOX/RNI SUPERFAMILY PROTEIN-RELATED"/>
    <property type="match status" value="1"/>
</dbReference>
<evidence type="ECO:0000313" key="3">
    <source>
        <dbReference type="Proteomes" id="UP000626092"/>
    </source>
</evidence>
<gene>
    <name evidence="2" type="ORF">RHSIM_Rhsim12G0069100</name>
</gene>
<evidence type="ECO:0000259" key="1">
    <source>
        <dbReference type="PROSITE" id="PS50181"/>
    </source>
</evidence>
<sequence>MKRNKRSTSDIISYLPSNVTGNILKGLPLRDAVRTSVLSRKWRYKWVTLPELVFNDKFFIEGWDNGKVKGVIYQVLLFHRGPLVKFNLWYPPFESCLDINNWIFVLSTKNIQDFTFSLNGSPRHEIPCHFYSFMQLRDLDLVYLENTPLLAEISVTLGSWDKRPEEETDIEWAMFFHSLPAIEDMHLDSSILESFDAGNVPERLPSTLNQLKVLVLSDVCYSNLEHVSWALCLLRSSPNLHKLRSSIQDNDIAPIEDNVTEFLQAQDFSKFSLNRLREVEIRHFSGAEPEIHFVKILLAHSKILEKMVILHEHGMCAEKGFAMLKELIRFPRASLKAEFIVRLAIEGCSEDKCLVKEMEVQMGNASTTALLAEISVSLLSWEETDSDWVKFFHSVPAIEDMHLDSSFLESFAASNVPERLPSTLNQLKALALSDVCYSNMDHVSWALCLLRSSPNLHKLQTSILNITPLQDPVVEFLQAQDFSKFSLNHLQKVKIHHFSGAEPEMHFVKFLLANSTVLEKMVILHEHEMSADKGFAMLKELTRFPRASSKAEIIFNVTPLDVVEDAV</sequence>
<feature type="domain" description="F-box" evidence="1">
    <location>
        <begin position="9"/>
        <end position="62"/>
    </location>
</feature>
<dbReference type="SUPFAM" id="SSF81383">
    <property type="entry name" value="F-box domain"/>
    <property type="match status" value="1"/>
</dbReference>
<evidence type="ECO:0000313" key="2">
    <source>
        <dbReference type="EMBL" id="KAF7124886.1"/>
    </source>
</evidence>
<dbReference type="InterPro" id="IPR050232">
    <property type="entry name" value="FBL13/AtMIF1-like"/>
</dbReference>
<dbReference type="SUPFAM" id="SSF52047">
    <property type="entry name" value="RNI-like"/>
    <property type="match status" value="1"/>
</dbReference>
<dbReference type="PROSITE" id="PS50181">
    <property type="entry name" value="FBOX"/>
    <property type="match status" value="1"/>
</dbReference>
<dbReference type="EMBL" id="WJXA01000012">
    <property type="protein sequence ID" value="KAF7124886.1"/>
    <property type="molecule type" value="Genomic_DNA"/>
</dbReference>
<name>A0A834GA91_RHOSS</name>
<dbReference type="AlphaFoldDB" id="A0A834GA91"/>
<protein>
    <recommendedName>
        <fullName evidence="1">F-box domain-containing protein</fullName>
    </recommendedName>
</protein>
<dbReference type="InterPro" id="IPR001810">
    <property type="entry name" value="F-box_dom"/>
</dbReference>
<dbReference type="InterPro" id="IPR036047">
    <property type="entry name" value="F-box-like_dom_sf"/>
</dbReference>
<organism evidence="2 3">
    <name type="scientific">Rhododendron simsii</name>
    <name type="common">Sims's rhododendron</name>
    <dbReference type="NCBI Taxonomy" id="118357"/>
    <lineage>
        <taxon>Eukaryota</taxon>
        <taxon>Viridiplantae</taxon>
        <taxon>Streptophyta</taxon>
        <taxon>Embryophyta</taxon>
        <taxon>Tracheophyta</taxon>
        <taxon>Spermatophyta</taxon>
        <taxon>Magnoliopsida</taxon>
        <taxon>eudicotyledons</taxon>
        <taxon>Gunneridae</taxon>
        <taxon>Pentapetalae</taxon>
        <taxon>asterids</taxon>
        <taxon>Ericales</taxon>
        <taxon>Ericaceae</taxon>
        <taxon>Ericoideae</taxon>
        <taxon>Rhodoreae</taxon>
        <taxon>Rhododendron</taxon>
    </lineage>
</organism>
<comment type="caution">
    <text evidence="2">The sequence shown here is derived from an EMBL/GenBank/DDBJ whole genome shotgun (WGS) entry which is preliminary data.</text>
</comment>
<dbReference type="PANTHER" id="PTHR31900:SF27">
    <property type="entry name" value="FBD DOMAIN-CONTAINING PROTEIN"/>
    <property type="match status" value="1"/>
</dbReference>
<dbReference type="Pfam" id="PF08387">
    <property type="entry name" value="FBD"/>
    <property type="match status" value="2"/>
</dbReference>
<dbReference type="Proteomes" id="UP000626092">
    <property type="component" value="Unassembled WGS sequence"/>
</dbReference>
<dbReference type="InterPro" id="IPR006566">
    <property type="entry name" value="FBD"/>
</dbReference>
<proteinExistence type="predicted"/>
<dbReference type="OrthoDB" id="1274461at2759"/>
<dbReference type="Pfam" id="PF00646">
    <property type="entry name" value="F-box"/>
    <property type="match status" value="1"/>
</dbReference>
<keyword evidence="3" id="KW-1185">Reference proteome</keyword>